<dbReference type="GO" id="GO:0020037">
    <property type="term" value="F:heme binding"/>
    <property type="evidence" value="ECO:0007669"/>
    <property type="project" value="InterPro"/>
</dbReference>
<accession>A0A8H3GWD1</accession>
<dbReference type="SUPFAM" id="SSF48264">
    <property type="entry name" value="Cytochrome P450"/>
    <property type="match status" value="1"/>
</dbReference>
<dbReference type="Proteomes" id="UP000663841">
    <property type="component" value="Unassembled WGS sequence"/>
</dbReference>
<protein>
    <submittedName>
        <fullName evidence="1">Uncharacterized protein</fullName>
    </submittedName>
</protein>
<dbReference type="GO" id="GO:0016705">
    <property type="term" value="F:oxidoreductase activity, acting on paired donors, with incorporation or reduction of molecular oxygen"/>
    <property type="evidence" value="ECO:0007669"/>
    <property type="project" value="InterPro"/>
</dbReference>
<evidence type="ECO:0000313" key="1">
    <source>
        <dbReference type="EMBL" id="CAE6468931.1"/>
    </source>
</evidence>
<dbReference type="EMBL" id="CAJMWW010000359">
    <property type="protein sequence ID" value="CAE6468931.1"/>
    <property type="molecule type" value="Genomic_DNA"/>
</dbReference>
<organism evidence="1 2">
    <name type="scientific">Rhizoctonia solani</name>
    <dbReference type="NCBI Taxonomy" id="456999"/>
    <lineage>
        <taxon>Eukaryota</taxon>
        <taxon>Fungi</taxon>
        <taxon>Dikarya</taxon>
        <taxon>Basidiomycota</taxon>
        <taxon>Agaricomycotina</taxon>
        <taxon>Agaricomycetes</taxon>
        <taxon>Cantharellales</taxon>
        <taxon>Ceratobasidiaceae</taxon>
        <taxon>Rhizoctonia</taxon>
    </lineage>
</organism>
<dbReference type="Gene3D" id="1.10.630.10">
    <property type="entry name" value="Cytochrome P450"/>
    <property type="match status" value="1"/>
</dbReference>
<dbReference type="GO" id="GO:0004497">
    <property type="term" value="F:monooxygenase activity"/>
    <property type="evidence" value="ECO:0007669"/>
    <property type="project" value="InterPro"/>
</dbReference>
<dbReference type="GO" id="GO:0005506">
    <property type="term" value="F:iron ion binding"/>
    <property type="evidence" value="ECO:0007669"/>
    <property type="project" value="InterPro"/>
</dbReference>
<dbReference type="InterPro" id="IPR036396">
    <property type="entry name" value="Cyt_P450_sf"/>
</dbReference>
<dbReference type="AlphaFoldDB" id="A0A8H3GWD1"/>
<reference evidence="1" key="1">
    <citation type="submission" date="2021-01" db="EMBL/GenBank/DDBJ databases">
        <authorList>
            <person name="Kaushik A."/>
        </authorList>
    </citation>
    <scope>NUCLEOTIDE SEQUENCE</scope>
    <source>
        <strain evidence="1">AG3-T5</strain>
    </source>
</reference>
<sequence>MSNSTIASLSSLRSLLDAVFQSKSGTLELNILETARKHSHELVLVALGLLSARSIYRIFKRSTTFRHLDGPKPESVLWGNEELLFRLETSVTMHDELLNTYGSVCKIKGMLGEDRLWIADPRAMSDILMKAHDRFFESEPFAAWLRLTSGDHLLTTH</sequence>
<gene>
    <name evidence="1" type="ORF">RDB_LOCUS171990</name>
</gene>
<feature type="non-terminal residue" evidence="1">
    <location>
        <position position="1"/>
    </location>
</feature>
<comment type="caution">
    <text evidence="1">The sequence shown here is derived from an EMBL/GenBank/DDBJ whole genome shotgun (WGS) entry which is preliminary data.</text>
</comment>
<name>A0A8H3GWD1_9AGAM</name>
<proteinExistence type="predicted"/>
<evidence type="ECO:0000313" key="2">
    <source>
        <dbReference type="Proteomes" id="UP000663841"/>
    </source>
</evidence>